<evidence type="ECO:0000313" key="1">
    <source>
        <dbReference type="EMBL" id="VDL89297.1"/>
    </source>
</evidence>
<evidence type="ECO:0000313" key="3">
    <source>
        <dbReference type="WBParaSite" id="SSLN_0000301201-mRNA-1"/>
    </source>
</evidence>
<sequence length="197" mass="23237">MFRKLFEKLILLSNFNGRIGTHHATWREVLGHHGLDGFVDSDNLLLRTCAEHRLFLTNNFFYLPMWKKVTWMHPWSRYWHRLDYIFVWRREKQDVLMTKLDACGDECHGIHVTYRTDGHLVNSRCMQAPTRVFTTKVHYFFFADDCSPNTVIEEDMQRSMDFFATGCANFRLTFNTAKTVVMHQPPPSAESNAPKIT</sequence>
<name>A0A183SFB4_SCHSO</name>
<proteinExistence type="predicted"/>
<dbReference type="WBParaSite" id="SSLN_0000301201-mRNA-1">
    <property type="protein sequence ID" value="SSLN_0000301201-mRNA-1"/>
    <property type="gene ID" value="SSLN_0000301201"/>
</dbReference>
<reference evidence="3" key="1">
    <citation type="submission" date="2016-06" db="UniProtKB">
        <authorList>
            <consortium name="WormBaseParasite"/>
        </authorList>
    </citation>
    <scope>IDENTIFICATION</scope>
</reference>
<protein>
    <submittedName>
        <fullName evidence="3">Reverse transcriptase domain-containing protein</fullName>
    </submittedName>
</protein>
<reference evidence="1 2" key="2">
    <citation type="submission" date="2018-11" db="EMBL/GenBank/DDBJ databases">
        <authorList>
            <consortium name="Pathogen Informatics"/>
        </authorList>
    </citation>
    <scope>NUCLEOTIDE SEQUENCE [LARGE SCALE GENOMIC DNA]</scope>
    <source>
        <strain evidence="1 2">NST_G2</strain>
    </source>
</reference>
<keyword evidence="2" id="KW-1185">Reference proteome</keyword>
<accession>A0A183SFB4</accession>
<gene>
    <name evidence="1" type="ORF">SSLN_LOCUS2912</name>
</gene>
<organism evidence="3">
    <name type="scientific">Schistocephalus solidus</name>
    <name type="common">Tapeworm</name>
    <dbReference type="NCBI Taxonomy" id="70667"/>
    <lineage>
        <taxon>Eukaryota</taxon>
        <taxon>Metazoa</taxon>
        <taxon>Spiralia</taxon>
        <taxon>Lophotrochozoa</taxon>
        <taxon>Platyhelminthes</taxon>
        <taxon>Cestoda</taxon>
        <taxon>Eucestoda</taxon>
        <taxon>Diphyllobothriidea</taxon>
        <taxon>Diphyllobothriidae</taxon>
        <taxon>Schistocephalus</taxon>
    </lineage>
</organism>
<dbReference type="AlphaFoldDB" id="A0A183SFB4"/>
<dbReference type="Proteomes" id="UP000275846">
    <property type="component" value="Unassembled WGS sequence"/>
</dbReference>
<dbReference type="EMBL" id="UYSU01032374">
    <property type="protein sequence ID" value="VDL89297.1"/>
    <property type="molecule type" value="Genomic_DNA"/>
</dbReference>
<evidence type="ECO:0000313" key="2">
    <source>
        <dbReference type="Proteomes" id="UP000275846"/>
    </source>
</evidence>